<accession>A0AAD6S6W6</accession>
<gene>
    <name evidence="2" type="ORF">C8F04DRAFT_1273830</name>
</gene>
<sequence length="574" mass="63946">MKSVGGRKLNRNKPQPSSHLAPCHQRAILQLYLAHRCGLRTINLYPQTHFETDTGPPKPQQRYAPTAANAEHVPPMFDDPMDSPPEDSSLPLLDAAEETPVEPAYKATEATKEKGEGEHIRQNVAHMNELKAQEAVIVQILLSLHHGSQLHTPCACGVDSHLRTAACTDCKQAPLLCPQCWLNKHRTMPTHWAFIWNAQEEFFEKCDFSRVMKNAAIALGHYGERCPNADMSRSFTLWNPMGFMPLLLHFAGIFPGSVTDPKTGYTLGLLEYYRQQRNQEKGSAYNFALVLQRMADPWFAGAVPDIYANFLAITRFHQHLNIIMQRGQAHGLDVALPGEPNRPYPNRPEGYLGLNCAACPERGINMPLVVNNLTLDGNFKANLFYKRDDGSDKALTDGKMYFPNQTEFERIAESYVVPDEDKEVPCKAHIGSIRHQGQGKYGNTRLSGVVGCEAFALGSYAQCECLRHLNSPPLPPESQMPVVFSYDSWCSFVVNLRKRAVELFPEEDWLHALLAALEDPLAGGVFRVHGTFPRGDGGNDLGVPKRPWLFNTPNDGGCPALLQYGFVPCTLSAE</sequence>
<dbReference type="Proteomes" id="UP001218188">
    <property type="component" value="Unassembled WGS sequence"/>
</dbReference>
<evidence type="ECO:0008006" key="4">
    <source>
        <dbReference type="Google" id="ProtNLM"/>
    </source>
</evidence>
<name>A0AAD6S6W6_9AGAR</name>
<comment type="caution">
    <text evidence="2">The sequence shown here is derived from an EMBL/GenBank/DDBJ whole genome shotgun (WGS) entry which is preliminary data.</text>
</comment>
<dbReference type="EMBL" id="JARJCM010000235">
    <property type="protein sequence ID" value="KAJ7021326.1"/>
    <property type="molecule type" value="Genomic_DNA"/>
</dbReference>
<proteinExistence type="predicted"/>
<reference evidence="2" key="1">
    <citation type="submission" date="2023-03" db="EMBL/GenBank/DDBJ databases">
        <title>Massive genome expansion in bonnet fungi (Mycena s.s.) driven by repeated elements and novel gene families across ecological guilds.</title>
        <authorList>
            <consortium name="Lawrence Berkeley National Laboratory"/>
            <person name="Harder C.B."/>
            <person name="Miyauchi S."/>
            <person name="Viragh M."/>
            <person name="Kuo A."/>
            <person name="Thoen E."/>
            <person name="Andreopoulos B."/>
            <person name="Lu D."/>
            <person name="Skrede I."/>
            <person name="Drula E."/>
            <person name="Henrissat B."/>
            <person name="Morin E."/>
            <person name="Kohler A."/>
            <person name="Barry K."/>
            <person name="LaButti K."/>
            <person name="Morin E."/>
            <person name="Salamov A."/>
            <person name="Lipzen A."/>
            <person name="Mereny Z."/>
            <person name="Hegedus B."/>
            <person name="Baldrian P."/>
            <person name="Stursova M."/>
            <person name="Weitz H."/>
            <person name="Taylor A."/>
            <person name="Grigoriev I.V."/>
            <person name="Nagy L.G."/>
            <person name="Martin F."/>
            <person name="Kauserud H."/>
        </authorList>
    </citation>
    <scope>NUCLEOTIDE SEQUENCE</scope>
    <source>
        <strain evidence="2">CBHHK200</strain>
    </source>
</reference>
<evidence type="ECO:0000256" key="1">
    <source>
        <dbReference type="SAM" id="MobiDB-lite"/>
    </source>
</evidence>
<evidence type="ECO:0000313" key="3">
    <source>
        <dbReference type="Proteomes" id="UP001218188"/>
    </source>
</evidence>
<protein>
    <recommendedName>
        <fullName evidence="4">CxC2-like cysteine cluster KDZ transposase-associated domain-containing protein</fullName>
    </recommendedName>
</protein>
<dbReference type="AlphaFoldDB" id="A0AAD6S6W6"/>
<organism evidence="2 3">
    <name type="scientific">Mycena alexandri</name>
    <dbReference type="NCBI Taxonomy" id="1745969"/>
    <lineage>
        <taxon>Eukaryota</taxon>
        <taxon>Fungi</taxon>
        <taxon>Dikarya</taxon>
        <taxon>Basidiomycota</taxon>
        <taxon>Agaricomycotina</taxon>
        <taxon>Agaricomycetes</taxon>
        <taxon>Agaricomycetidae</taxon>
        <taxon>Agaricales</taxon>
        <taxon>Marasmiineae</taxon>
        <taxon>Mycenaceae</taxon>
        <taxon>Mycena</taxon>
    </lineage>
</organism>
<keyword evidence="3" id="KW-1185">Reference proteome</keyword>
<feature type="region of interest" description="Disordered" evidence="1">
    <location>
        <begin position="1"/>
        <end position="21"/>
    </location>
</feature>
<evidence type="ECO:0000313" key="2">
    <source>
        <dbReference type="EMBL" id="KAJ7021326.1"/>
    </source>
</evidence>